<dbReference type="Proteomes" id="UP000829291">
    <property type="component" value="Chromosome 1"/>
</dbReference>
<dbReference type="InterPro" id="IPR006612">
    <property type="entry name" value="THAP_Znf"/>
</dbReference>
<dbReference type="SMART" id="SM00980">
    <property type="entry name" value="THAP"/>
    <property type="match status" value="2"/>
</dbReference>
<keyword evidence="7" id="KW-1185">Reference proteome</keyword>
<dbReference type="PANTHER" id="PTHR46927:SF3">
    <property type="entry name" value="THAP-TYPE DOMAIN-CONTAINING PROTEIN"/>
    <property type="match status" value="1"/>
</dbReference>
<evidence type="ECO:0000313" key="8">
    <source>
        <dbReference type="RefSeq" id="XP_046601330.1"/>
    </source>
</evidence>
<gene>
    <name evidence="8" type="primary">LOC124295419</name>
</gene>
<dbReference type="PROSITE" id="PS50950">
    <property type="entry name" value="ZF_THAP"/>
    <property type="match status" value="2"/>
</dbReference>
<evidence type="ECO:0000256" key="4">
    <source>
        <dbReference type="ARBA" id="ARBA00023125"/>
    </source>
</evidence>
<sequence length="383" mass="43673">MSTCVFCKTKQSKYCGRSFHKFPVKDVLRLQQWLKEMKRKDWKPNRNSTLCSAHFTNDCFDRTGFLITLKKNSVPTIFDNPKSECSSCHRLREYGRGYSFFKFPLDEPDIMKQWIANINIGPWSPSSDSFLCSDHFEPSCFQKKSKNYITLRKGSIPTLFGENLQQTELQDKSDRPTTVNVTKLHDLDEPLSTTVNTTEVHDVNNLLFSDVTDQNANAIVSVDVTEQNANAIETDSDHLSLSTNLLSSSNSDSRDNLSTKLTPTSVCIDTPRSSKAVSHDHCYTHSPRTTIKKLFQTRAILHVKKKLIKSQREYIGRLKRRVTSLQDIITELRNERLVSENALSSLESIPDEGVSELIERAAKNGKVRITRKKYPPALRSFEG</sequence>
<dbReference type="SUPFAM" id="SSF57716">
    <property type="entry name" value="Glucocorticoid receptor-like (DNA-binding domain)"/>
    <property type="match status" value="2"/>
</dbReference>
<organism evidence="7 8">
    <name type="scientific">Neodiprion lecontei</name>
    <name type="common">Redheaded pine sawfly</name>
    <dbReference type="NCBI Taxonomy" id="441921"/>
    <lineage>
        <taxon>Eukaryota</taxon>
        <taxon>Metazoa</taxon>
        <taxon>Ecdysozoa</taxon>
        <taxon>Arthropoda</taxon>
        <taxon>Hexapoda</taxon>
        <taxon>Insecta</taxon>
        <taxon>Pterygota</taxon>
        <taxon>Neoptera</taxon>
        <taxon>Endopterygota</taxon>
        <taxon>Hymenoptera</taxon>
        <taxon>Tenthredinoidea</taxon>
        <taxon>Diprionidae</taxon>
        <taxon>Diprioninae</taxon>
        <taxon>Neodiprion</taxon>
    </lineage>
</organism>
<protein>
    <submittedName>
        <fullName evidence="8">THAP domain-containing protein 5-like</fullName>
    </submittedName>
</protein>
<name>A0ABM3GM72_NEOLC</name>
<dbReference type="RefSeq" id="XP_046601330.1">
    <property type="nucleotide sequence ID" value="XM_046745374.1"/>
</dbReference>
<evidence type="ECO:0000313" key="7">
    <source>
        <dbReference type="Proteomes" id="UP000829291"/>
    </source>
</evidence>
<evidence type="ECO:0000256" key="1">
    <source>
        <dbReference type="ARBA" id="ARBA00022723"/>
    </source>
</evidence>
<evidence type="ECO:0000256" key="2">
    <source>
        <dbReference type="ARBA" id="ARBA00022771"/>
    </source>
</evidence>
<keyword evidence="2 5" id="KW-0863">Zinc-finger</keyword>
<dbReference type="GeneID" id="124295419"/>
<dbReference type="SMART" id="SM00692">
    <property type="entry name" value="DM3"/>
    <property type="match status" value="2"/>
</dbReference>
<dbReference type="InterPro" id="IPR038441">
    <property type="entry name" value="THAP_Znf_sf"/>
</dbReference>
<dbReference type="Pfam" id="PF05485">
    <property type="entry name" value="THAP"/>
    <property type="match status" value="2"/>
</dbReference>
<dbReference type="InterPro" id="IPR052224">
    <property type="entry name" value="THAP_domain_protein"/>
</dbReference>
<feature type="domain" description="THAP-type" evidence="6">
    <location>
        <begin position="1"/>
        <end position="78"/>
    </location>
</feature>
<accession>A0ABM3GM72</accession>
<keyword evidence="3" id="KW-0862">Zinc</keyword>
<evidence type="ECO:0000259" key="6">
    <source>
        <dbReference type="PROSITE" id="PS50950"/>
    </source>
</evidence>
<feature type="domain" description="THAP-type" evidence="6">
    <location>
        <begin position="80"/>
        <end position="160"/>
    </location>
</feature>
<dbReference type="Gene3D" id="6.20.210.20">
    <property type="entry name" value="THAP domain"/>
    <property type="match status" value="1"/>
</dbReference>
<keyword evidence="1" id="KW-0479">Metal-binding</keyword>
<dbReference type="PANTHER" id="PTHR46927">
    <property type="entry name" value="AGAP005574-PA"/>
    <property type="match status" value="1"/>
</dbReference>
<keyword evidence="4 5" id="KW-0238">DNA-binding</keyword>
<proteinExistence type="predicted"/>
<reference evidence="8" key="1">
    <citation type="submission" date="2025-08" db="UniProtKB">
        <authorList>
            <consortium name="RefSeq"/>
        </authorList>
    </citation>
    <scope>IDENTIFICATION</scope>
    <source>
        <tissue evidence="8">Thorax and Abdomen</tissue>
    </source>
</reference>
<evidence type="ECO:0000256" key="5">
    <source>
        <dbReference type="PROSITE-ProRule" id="PRU00309"/>
    </source>
</evidence>
<evidence type="ECO:0000256" key="3">
    <source>
        <dbReference type="ARBA" id="ARBA00022833"/>
    </source>
</evidence>